<evidence type="ECO:0000313" key="2">
    <source>
        <dbReference type="EMBL" id="UZJ32586.1"/>
    </source>
</evidence>
<dbReference type="RefSeq" id="WP_265363817.1">
    <property type="nucleotide sequence ID" value="NZ_CP110636.1"/>
</dbReference>
<feature type="compositionally biased region" description="Low complexity" evidence="1">
    <location>
        <begin position="155"/>
        <end position="164"/>
    </location>
</feature>
<dbReference type="EMBL" id="CP110636">
    <property type="protein sequence ID" value="UZJ32586.1"/>
    <property type="molecule type" value="Genomic_DNA"/>
</dbReference>
<feature type="region of interest" description="Disordered" evidence="1">
    <location>
        <begin position="155"/>
        <end position="201"/>
    </location>
</feature>
<keyword evidence="3" id="KW-1185">Reference proteome</keyword>
<evidence type="ECO:0000256" key="1">
    <source>
        <dbReference type="SAM" id="MobiDB-lite"/>
    </source>
</evidence>
<gene>
    <name evidence="2" type="ORF">OJ254_22740</name>
</gene>
<protein>
    <submittedName>
        <fullName evidence="2">Uncharacterized protein</fullName>
    </submittedName>
</protein>
<accession>A0ABY6PFM8</accession>
<reference evidence="2" key="1">
    <citation type="submission" date="2022-11" db="EMBL/GenBank/DDBJ databases">
        <title>Identification and genomic analyses of a novel endophytic actinobacterium Streptomyces endophytica sp. nov. with potential for biocontrol of Yam anthracnose.</title>
        <authorList>
            <person name="Huang X."/>
        </authorList>
    </citation>
    <scope>NUCLEOTIDE SEQUENCE</scope>
    <source>
        <strain evidence="2">HNM0140</strain>
    </source>
</reference>
<feature type="compositionally biased region" description="Basic residues" evidence="1">
    <location>
        <begin position="165"/>
        <end position="180"/>
    </location>
</feature>
<name>A0ABY6PFM8_9ACTN</name>
<proteinExistence type="predicted"/>
<dbReference type="Proteomes" id="UP001164959">
    <property type="component" value="Chromosome"/>
</dbReference>
<evidence type="ECO:0000313" key="3">
    <source>
        <dbReference type="Proteomes" id="UP001164959"/>
    </source>
</evidence>
<sequence>MKILHVLVGSELGALGPEIAEYLADAGHFVYLLAGDPVGSEEWRKHFTHNASVVDEDGLAGRQIDCVVGLSGALRGVAAPVLAPEIQALGKTPAVDCYLRTPRQEALLRSTAVLGAPSLSALRRALLDVCVDAVIHLSREGAEQLEFVPRDQERPMTWPPTWRWQPRRRNSPPRRGRRNGIRSAVTLRSSWAPKRATVSRP</sequence>
<organism evidence="2 3">
    <name type="scientific">Streptomyces endophytica</name>
    <dbReference type="NCBI Taxonomy" id="2991496"/>
    <lineage>
        <taxon>Bacteria</taxon>
        <taxon>Bacillati</taxon>
        <taxon>Actinomycetota</taxon>
        <taxon>Actinomycetes</taxon>
        <taxon>Kitasatosporales</taxon>
        <taxon>Streptomycetaceae</taxon>
        <taxon>Streptomyces</taxon>
    </lineage>
</organism>